<organism evidence="1 2">
    <name type="scientific">Puccinia graminis f. sp. tritici (strain CRL 75-36-700-3 / race SCCL)</name>
    <name type="common">Black stem rust fungus</name>
    <dbReference type="NCBI Taxonomy" id="418459"/>
    <lineage>
        <taxon>Eukaryota</taxon>
        <taxon>Fungi</taxon>
        <taxon>Dikarya</taxon>
        <taxon>Basidiomycota</taxon>
        <taxon>Pucciniomycotina</taxon>
        <taxon>Pucciniomycetes</taxon>
        <taxon>Pucciniales</taxon>
        <taxon>Pucciniaceae</taxon>
        <taxon>Puccinia</taxon>
    </lineage>
</organism>
<evidence type="ECO:0000313" key="2">
    <source>
        <dbReference type="Proteomes" id="UP000008783"/>
    </source>
</evidence>
<dbReference type="EMBL" id="DS178276">
    <property type="protein sequence ID" value="EFP80802.1"/>
    <property type="molecule type" value="Genomic_DNA"/>
</dbReference>
<dbReference type="InParanoid" id="E3K8Y3"/>
<dbReference type="HOGENOM" id="CLU_3207848_0_0_1"/>
<dbReference type="GeneID" id="10539823"/>
<dbReference type="VEuPathDB" id="FungiDB:PGTG_06758"/>
<evidence type="ECO:0000313" key="1">
    <source>
        <dbReference type="EMBL" id="EFP80802.1"/>
    </source>
</evidence>
<protein>
    <submittedName>
        <fullName evidence="1">Uncharacterized protein</fullName>
    </submittedName>
</protein>
<dbReference type="KEGG" id="pgr:PGTG_06758"/>
<sequence>MFYMFMRNRPVEVNTIMEKWREVYSEGGHEGWRSILSTGIHSSEF</sequence>
<reference key="1">
    <citation type="submission" date="2007-01" db="EMBL/GenBank/DDBJ databases">
        <title>The Genome Sequence of Puccinia graminis f. sp. tritici Strain CRL 75-36-700-3.</title>
        <authorList>
            <consortium name="The Broad Institute Genome Sequencing Platform"/>
            <person name="Birren B."/>
            <person name="Lander E."/>
            <person name="Galagan J."/>
            <person name="Nusbaum C."/>
            <person name="Devon K."/>
            <person name="Cuomo C."/>
            <person name="Jaffe D."/>
            <person name="Butler J."/>
            <person name="Alvarez P."/>
            <person name="Gnerre S."/>
            <person name="Grabherr M."/>
            <person name="Mauceli E."/>
            <person name="Brockman W."/>
            <person name="Young S."/>
            <person name="LaButti K."/>
            <person name="Sykes S."/>
            <person name="DeCaprio D."/>
            <person name="Crawford M."/>
            <person name="Koehrsen M."/>
            <person name="Engels R."/>
            <person name="Montgomery P."/>
            <person name="Pearson M."/>
            <person name="Howarth C."/>
            <person name="Larson L."/>
            <person name="White J."/>
            <person name="Zeng Q."/>
            <person name="Kodira C."/>
            <person name="Yandava C."/>
            <person name="Alvarado L."/>
            <person name="O'Leary S."/>
            <person name="Szabo L."/>
            <person name="Dean R."/>
            <person name="Schein J."/>
        </authorList>
    </citation>
    <scope>NUCLEOTIDE SEQUENCE</scope>
    <source>
        <strain>CRL 75-36-700-3</strain>
    </source>
</reference>
<proteinExistence type="predicted"/>
<reference evidence="2" key="2">
    <citation type="journal article" date="2011" name="Proc. Natl. Acad. Sci. U.S.A.">
        <title>Obligate biotrophy features unraveled by the genomic analysis of rust fungi.</title>
        <authorList>
            <person name="Duplessis S."/>
            <person name="Cuomo C.A."/>
            <person name="Lin Y.-C."/>
            <person name="Aerts A."/>
            <person name="Tisserant E."/>
            <person name="Veneault-Fourrey C."/>
            <person name="Joly D.L."/>
            <person name="Hacquard S."/>
            <person name="Amselem J."/>
            <person name="Cantarel B.L."/>
            <person name="Chiu R."/>
            <person name="Coutinho P.M."/>
            <person name="Feau N."/>
            <person name="Field M."/>
            <person name="Frey P."/>
            <person name="Gelhaye E."/>
            <person name="Goldberg J."/>
            <person name="Grabherr M.G."/>
            <person name="Kodira C.D."/>
            <person name="Kohler A."/>
            <person name="Kuees U."/>
            <person name="Lindquist E.A."/>
            <person name="Lucas S.M."/>
            <person name="Mago R."/>
            <person name="Mauceli E."/>
            <person name="Morin E."/>
            <person name="Murat C."/>
            <person name="Pangilinan J.L."/>
            <person name="Park R."/>
            <person name="Pearson M."/>
            <person name="Quesneville H."/>
            <person name="Rouhier N."/>
            <person name="Sakthikumar S."/>
            <person name="Salamov A.A."/>
            <person name="Schmutz J."/>
            <person name="Selles B."/>
            <person name="Shapiro H."/>
            <person name="Tanguay P."/>
            <person name="Tuskan G.A."/>
            <person name="Henrissat B."/>
            <person name="Van de Peer Y."/>
            <person name="Rouze P."/>
            <person name="Ellis J.G."/>
            <person name="Dodds P.N."/>
            <person name="Schein J.E."/>
            <person name="Zhong S."/>
            <person name="Hamelin R.C."/>
            <person name="Grigoriev I.V."/>
            <person name="Szabo L.J."/>
            <person name="Martin F."/>
        </authorList>
    </citation>
    <scope>NUCLEOTIDE SEQUENCE [LARGE SCALE GENOMIC DNA]</scope>
    <source>
        <strain evidence="2">CRL 75-36-700-3 / race SCCL</strain>
    </source>
</reference>
<name>E3K8Y3_PUCGT</name>
<gene>
    <name evidence="1" type="ORF">PGTG_06758</name>
</gene>
<dbReference type="AlphaFoldDB" id="E3K8Y3"/>
<dbReference type="RefSeq" id="XP_003325221.1">
    <property type="nucleotide sequence ID" value="XM_003325173.1"/>
</dbReference>
<dbReference type="Proteomes" id="UP000008783">
    <property type="component" value="Unassembled WGS sequence"/>
</dbReference>
<accession>E3K8Y3</accession>
<keyword evidence="2" id="KW-1185">Reference proteome</keyword>